<dbReference type="EMBL" id="CP042593">
    <property type="protein sequence ID" value="QED47664.1"/>
    <property type="molecule type" value="Genomic_DNA"/>
</dbReference>
<feature type="domain" description="Rad50/SbcC-type AAA" evidence="5">
    <location>
        <begin position="5"/>
        <end position="218"/>
    </location>
</feature>
<dbReference type="KEGG" id="bda:FSZ17_10565"/>
<dbReference type="GO" id="GO:0016887">
    <property type="term" value="F:ATP hydrolysis activity"/>
    <property type="evidence" value="ECO:0007669"/>
    <property type="project" value="InterPro"/>
</dbReference>
<evidence type="ECO:0000313" key="6">
    <source>
        <dbReference type="EMBL" id="QED47664.1"/>
    </source>
</evidence>
<feature type="coiled-coil region" evidence="4">
    <location>
        <begin position="394"/>
        <end position="449"/>
    </location>
</feature>
<dbReference type="RefSeq" id="WP_057770048.1">
    <property type="nucleotide sequence ID" value="NZ_CP042593.1"/>
</dbReference>
<dbReference type="Pfam" id="PF13558">
    <property type="entry name" value="SbcC_Walker_B"/>
    <property type="match status" value="1"/>
</dbReference>
<evidence type="ECO:0000256" key="2">
    <source>
        <dbReference type="ARBA" id="ARBA00011322"/>
    </source>
</evidence>
<feature type="coiled-coil region" evidence="4">
    <location>
        <begin position="248"/>
        <end position="289"/>
    </location>
</feature>
<dbReference type="Pfam" id="PF13476">
    <property type="entry name" value="AAA_23"/>
    <property type="match status" value="1"/>
</dbReference>
<dbReference type="GO" id="GO:0006302">
    <property type="term" value="P:double-strand break repair"/>
    <property type="evidence" value="ECO:0007669"/>
    <property type="project" value="InterPro"/>
</dbReference>
<feature type="coiled-coil region" evidence="4">
    <location>
        <begin position="550"/>
        <end position="598"/>
    </location>
</feature>
<dbReference type="Proteomes" id="UP000321555">
    <property type="component" value="Chromosome"/>
</dbReference>
<reference evidence="7" key="1">
    <citation type="submission" date="2019-08" db="EMBL/GenBank/DDBJ databases">
        <authorList>
            <person name="Zheng X."/>
        </authorList>
    </citation>
    <scope>NUCLEOTIDE SEQUENCE [LARGE SCALE GENOMIC DNA]</scope>
    <source>
        <strain evidence="7">FJAT-25496</strain>
    </source>
</reference>
<dbReference type="PANTHER" id="PTHR32114">
    <property type="entry name" value="ABC TRANSPORTER ABCH.3"/>
    <property type="match status" value="1"/>
</dbReference>
<dbReference type="AlphaFoldDB" id="A0A5B8Z3J2"/>
<name>A0A5B8Z3J2_CYTDA</name>
<proteinExistence type="inferred from homology"/>
<evidence type="ECO:0000256" key="3">
    <source>
        <dbReference type="ARBA" id="ARBA00013368"/>
    </source>
</evidence>
<accession>A0A5B8Z3J2</accession>
<dbReference type="Gene3D" id="3.40.50.300">
    <property type="entry name" value="P-loop containing nucleotide triphosphate hydrolases"/>
    <property type="match status" value="2"/>
</dbReference>
<sequence>MRPLKLTMQAFGPYASTEQIDFTKLGNRTMFVISGKTGSGKTTIFDGISYAIYGKASGEDRNGPDLRSQFAKNDLLTEVSLEFALRNKTYFITRSPQQEKKKDRGEGYTTISAKAELYIYDENGDKQLLAANIRDVDEKIKEIMIIDSNQFRQILMIPQGEFRKLLTSESKEKEVILQRLFHTQIYKRIEEKLKENAVELKRTVDTQIESRNQSIQQIQALFNEELQSYLDAGSINDNIIMPLLKSEINLMEEELTQFANKLKEKQENRDSLQQKLYEAEAIVKQLMAKEDLVLKKAKLEGEKEYFSQVEKLIILAQKAAVLAQQEELCHHLKKELDASNQELAVLQTNLSSLSVQLNEQEVKLEEEKGRENEKKDLADEIGMLQNMREDIQSFSKVNNEAHEIGKKLEALNQEKAQIAEFLIRSEQSLILLQEEKQQLEKDNFTLLENARKIEKIEEEMIRFDKFEVLKAKYEEENNHFNQRKGYLENISIRLEDAKKTIEHLEQKWLNGQAGILASKLLEGEACSVCGSLHHPNPAELSEIIPNDKDIKSAKKQLEELEKEKAKAESTYYESQSNVRSLQDALHSLLEDIRKQRADLTQENLSVVKGLIVIEHNDYAKVQSTLSNRIKRLPLCLNELEHMEKNKETYSLKLQKLSDQINESTILYTEKKTNLTRMTEKIPVELRSIEAFEERLHNVLKKHDNLVKRFEAATQNFQDTKDKFLSEKAKCEIIEKHAAKKKEELAIEREAFVQRMKNQGFESYSEFNGAKKSEQEIQMLENSLRNYREEVRSVNDRYEELSKFLKDVEKPDLEKLNDAFKEIEKHISQLQEEYTNLFIKKRNNEEIVVKITNINDQIKELEEKYKIVGHLYEITKGQNTYRITFERFVLAAFLDDILREANGRLRKMTSGRYELLRKTDRSKGNVQSGLELLVLDQYTGQERHVKTLSGGESFKAALALALGLADVVQQYAGGVSLETMFIDEGFGTLDPESLEQAIEALMEIQSSGRLVGIISHVPELKERIDARLEVYASQRGSRTEFQFS</sequence>
<dbReference type="PANTHER" id="PTHR32114:SF2">
    <property type="entry name" value="ABC TRANSPORTER ABCH.3"/>
    <property type="match status" value="1"/>
</dbReference>
<dbReference type="InterPro" id="IPR027417">
    <property type="entry name" value="P-loop_NTPase"/>
</dbReference>
<comment type="similarity">
    <text evidence="1">Belongs to the SMC family. SbcC subfamily.</text>
</comment>
<evidence type="ECO:0000313" key="7">
    <source>
        <dbReference type="Proteomes" id="UP000321555"/>
    </source>
</evidence>
<dbReference type="InterPro" id="IPR038729">
    <property type="entry name" value="Rad50/SbcC_AAA"/>
</dbReference>
<comment type="subunit">
    <text evidence="2">Heterodimer of SbcC and SbcD.</text>
</comment>
<dbReference type="OrthoDB" id="9795626at2"/>
<evidence type="ECO:0000256" key="1">
    <source>
        <dbReference type="ARBA" id="ARBA00006930"/>
    </source>
</evidence>
<feature type="coiled-coil region" evidence="4">
    <location>
        <begin position="769"/>
        <end position="863"/>
    </location>
</feature>
<organism evidence="6 7">
    <name type="scientific">Cytobacillus dafuensis</name>
    <name type="common">Bacillus dafuensis</name>
    <dbReference type="NCBI Taxonomy" id="1742359"/>
    <lineage>
        <taxon>Bacteria</taxon>
        <taxon>Bacillati</taxon>
        <taxon>Bacillota</taxon>
        <taxon>Bacilli</taxon>
        <taxon>Bacillales</taxon>
        <taxon>Bacillaceae</taxon>
        <taxon>Cytobacillus</taxon>
    </lineage>
</organism>
<protein>
    <recommendedName>
        <fullName evidence="3">Nuclease SbcCD subunit C</fullName>
    </recommendedName>
</protein>
<dbReference type="STRING" id="1742359.GCA_001439625_00556"/>
<evidence type="ECO:0000259" key="5">
    <source>
        <dbReference type="Pfam" id="PF13476"/>
    </source>
</evidence>
<keyword evidence="7" id="KW-1185">Reference proteome</keyword>
<dbReference type="SUPFAM" id="SSF52540">
    <property type="entry name" value="P-loop containing nucleoside triphosphate hydrolases"/>
    <property type="match status" value="2"/>
</dbReference>
<keyword evidence="4" id="KW-0175">Coiled coil</keyword>
<gene>
    <name evidence="6" type="ORF">FSZ17_10565</name>
</gene>
<feature type="coiled-coil region" evidence="4">
    <location>
        <begin position="322"/>
        <end position="370"/>
    </location>
</feature>
<evidence type="ECO:0000256" key="4">
    <source>
        <dbReference type="SAM" id="Coils"/>
    </source>
</evidence>